<accession>A0ABP0CYW5</accession>
<reference evidence="2 3" key="1">
    <citation type="submission" date="2024-01" db="EMBL/GenBank/DDBJ databases">
        <authorList>
            <person name="Allen C."/>
            <person name="Tagirdzhanova G."/>
        </authorList>
    </citation>
    <scope>NUCLEOTIDE SEQUENCE [LARGE SCALE GENOMIC DNA]</scope>
</reference>
<evidence type="ECO:0000256" key="1">
    <source>
        <dbReference type="SAM" id="Phobius"/>
    </source>
</evidence>
<organism evidence="2 3">
    <name type="scientific">Sporothrix eucalyptigena</name>
    <dbReference type="NCBI Taxonomy" id="1812306"/>
    <lineage>
        <taxon>Eukaryota</taxon>
        <taxon>Fungi</taxon>
        <taxon>Dikarya</taxon>
        <taxon>Ascomycota</taxon>
        <taxon>Pezizomycotina</taxon>
        <taxon>Sordariomycetes</taxon>
        <taxon>Sordariomycetidae</taxon>
        <taxon>Ophiostomatales</taxon>
        <taxon>Ophiostomataceae</taxon>
        <taxon>Sporothrix</taxon>
    </lineage>
</organism>
<keyword evidence="1" id="KW-1133">Transmembrane helix</keyword>
<protein>
    <submittedName>
        <fullName evidence="2">Uncharacterized protein</fullName>
    </submittedName>
</protein>
<keyword evidence="1" id="KW-0812">Transmembrane</keyword>
<gene>
    <name evidence="2" type="ORF">SEUCBS140593_009924</name>
</gene>
<evidence type="ECO:0000313" key="2">
    <source>
        <dbReference type="EMBL" id="CAK7237334.1"/>
    </source>
</evidence>
<name>A0ABP0CYW5_9PEZI</name>
<keyword evidence="3" id="KW-1185">Reference proteome</keyword>
<comment type="caution">
    <text evidence="2">The sequence shown here is derived from an EMBL/GenBank/DDBJ whole genome shotgun (WGS) entry which is preliminary data.</text>
</comment>
<proteinExistence type="predicted"/>
<evidence type="ECO:0000313" key="3">
    <source>
        <dbReference type="Proteomes" id="UP001642482"/>
    </source>
</evidence>
<dbReference type="Proteomes" id="UP001642482">
    <property type="component" value="Unassembled WGS sequence"/>
</dbReference>
<dbReference type="EMBL" id="CAWUHD010000179">
    <property type="protein sequence ID" value="CAK7237334.1"/>
    <property type="molecule type" value="Genomic_DNA"/>
</dbReference>
<sequence length="179" mass="18730">MTSFHTYAQASAVRAQSQPAANPTRALLPIVLLVALLAALLPTDASPLISLVRQTTIMTAIAIGIPSSLCSIVLYHAGKRDELGYLRAQGASQKDKSHWALVKTHTTFISETKKFSDNIATGTVGEGSSSGDGGGRIACGSEVASGSGAARPGRRQVLYLEPEMSMADRLVSLDTAAIY</sequence>
<feature type="transmembrane region" description="Helical" evidence="1">
    <location>
        <begin position="55"/>
        <end position="77"/>
    </location>
</feature>
<keyword evidence="1" id="KW-0472">Membrane</keyword>